<feature type="region of interest" description="Disordered" evidence="1">
    <location>
        <begin position="1414"/>
        <end position="1443"/>
    </location>
</feature>
<keyword evidence="2" id="KW-0472">Membrane</keyword>
<accession>A0A9X5ITE8</accession>
<keyword evidence="2" id="KW-1133">Transmembrane helix</keyword>
<name>A0A9X5ITE8_9MICO</name>
<evidence type="ECO:0000256" key="1">
    <source>
        <dbReference type="SAM" id="MobiDB-lite"/>
    </source>
</evidence>
<reference evidence="3 4" key="1">
    <citation type="submission" date="2020-04" db="EMBL/GenBank/DDBJ databases">
        <title>MicrobeNet Type strains.</title>
        <authorList>
            <person name="Nicholson A.C."/>
        </authorList>
    </citation>
    <scope>NUCLEOTIDE SEQUENCE [LARGE SCALE GENOMIC DNA]</scope>
    <source>
        <strain evidence="3 4">ATCC BAA-789</strain>
    </source>
</reference>
<dbReference type="NCBIfam" id="TIGR01167">
    <property type="entry name" value="LPXTG_anchor"/>
    <property type="match status" value="1"/>
</dbReference>
<dbReference type="PROSITE" id="PS51318">
    <property type="entry name" value="TAT"/>
    <property type="match status" value="1"/>
</dbReference>
<proteinExistence type="predicted"/>
<dbReference type="InterPro" id="IPR006311">
    <property type="entry name" value="TAT_signal"/>
</dbReference>
<evidence type="ECO:0000256" key="2">
    <source>
        <dbReference type="SAM" id="Phobius"/>
    </source>
</evidence>
<keyword evidence="4" id="KW-1185">Reference proteome</keyword>
<evidence type="ECO:0000313" key="4">
    <source>
        <dbReference type="Proteomes" id="UP000774283"/>
    </source>
</evidence>
<gene>
    <name evidence="3" type="ORF">HF995_13470</name>
</gene>
<dbReference type="RefSeq" id="WP_168448340.1">
    <property type="nucleotide sequence ID" value="NZ_JAAXOW010000007.1"/>
</dbReference>
<organism evidence="3 4">
    <name type="scientific">Sanguibacter hominis ATCC BAA-789</name>
    <dbReference type="NCBI Taxonomy" id="1312740"/>
    <lineage>
        <taxon>Bacteria</taxon>
        <taxon>Bacillati</taxon>
        <taxon>Actinomycetota</taxon>
        <taxon>Actinomycetes</taxon>
        <taxon>Micrococcales</taxon>
        <taxon>Sanguibacteraceae</taxon>
        <taxon>Sanguibacter</taxon>
    </lineage>
</organism>
<dbReference type="Proteomes" id="UP000774283">
    <property type="component" value="Unassembled WGS sequence"/>
</dbReference>
<sequence>MLRRKAKHRQSTARRTTLRSVLAGALAVLLVGGLVSVPAATALGGAKYGYGVKGGTGAGYWMGSFILDNGEIVYCAMQNDVNIDPAGTLNYGSVKPTFGAKTRVSSWTGNSLGGGSVAMSGTKVNRLAYVLSKWGDTTNKTRALAVKRLLLQKSGVGMSAGQTSTSGAAAVVDLVDEMWAESAKYYGPYKINPILTTRTDQKYIDVTNIGVKSSAGNWTPGYKMTLKITGGATWAANDTKTLTVTTGTSTLERRIDVARASEVTVTATVSGLPDHLLTVRKAKESRISGYPVQDVVVAGETVGLDAERTVTPTATPKIVTTTSAATTTPGAWITDKLVVSAGTGMWPTATTIKVNSTLYGPFATKPGQTSAVPAGAPVVGTVSTNVTGPGTYTTPSIQLPAKKGYYVWRETSAASSNGLVKAWNGAFGVPSEITYADWNNFGYKITTQTSSATASRGAALTDLLTASTTSGTWVPGHSFNVTSTLYGPFATAPTQTASVPAGAPKVGSVTTTITGPGAKRTPAITLPQKSGYYVWHETAPATAYTAAWSAPFGVASERTLVPFNPTVTTVAQPEVIDDSDLPVKATLRDQITVTGAAPGATVTATARLYYAGATRPTTVNTVPASAVLVGQVDVSIPIQSSGTGIATTPGVTLTSWDEGYYTWVVSVAAGSGGVSTAYTSDYGIPAETRWLEEFGLAPYVITVASKEVARAGDVLSDTLVVDDASHVVSADQPLTVTSTLWGPVDAYEVGVNVPAGTPKVGEVQTVVGSGGTYVTDGVQLPSNAPEGFYVWTYSFPANGGLTDADLPPGTLMEYDGREDLTVYAEETTVVPWEPKVATETSHKVAEAGTAITDALHVTDGRPGYELEVVSTLYGPFDRRPVEGAAIPADAPKVGTVFTSVTPGADGSARATTDPLTVPESGYYVWHETIAESPDRASAPWDGVFGLVDETTIVKWSPEVVTETSAAQTSVGATLRDTLYVSGVKAGVRMNVVSTLYGPFQDAPAEQATVPADAPVVGMVTTVVDDNGTFVTDALTVPEGGYYVWHETIAATEATELWSGRFGVASETSYAPWQPRVTTETSHQVASPGQAITDRLTVTGARDGVELDVVSTLYGPFLTRPDEGSAVPADAPIAGTVTTKVSKNGTYETAPVTITAHGFYVWHETIDATPYSEAWDGVFGLVDETTLIPWHPKVSTLTSDKVAQPGAQITDAILVWDTHPTVELEVVSTLYGPFDARPVEVATVPDGAPVVGTVTTKVKGNGEYVTEPLTVGAAGFYVWRETIAATDSTEAWAGAFGVADETTLIPWEPKIVTETARKAEVGEMLTDHLTVSGAQSGVERVVKSTLYGPFEDRPGETGAVPKGAPIAGVVETVIKGDGKYTTPGIKLKATGFYTWVDTIDETVENGAWTSRFGIPSETSKVIPSGGGGGDEDPDSGGDGGERLPRTGAEIAIMLGLGLVLIVSGTGFVLIRRRGRLAE</sequence>
<evidence type="ECO:0000313" key="3">
    <source>
        <dbReference type="EMBL" id="NKX94266.1"/>
    </source>
</evidence>
<dbReference type="EMBL" id="JAAXOW010000007">
    <property type="protein sequence ID" value="NKX94266.1"/>
    <property type="molecule type" value="Genomic_DNA"/>
</dbReference>
<comment type="caution">
    <text evidence="3">The sequence shown here is derived from an EMBL/GenBank/DDBJ whole genome shotgun (WGS) entry which is preliminary data.</text>
</comment>
<feature type="transmembrane region" description="Helical" evidence="2">
    <location>
        <begin position="1449"/>
        <end position="1469"/>
    </location>
</feature>
<keyword evidence="2" id="KW-0812">Transmembrane</keyword>
<protein>
    <submittedName>
        <fullName evidence="3">LPXTG cell wall anchor domain-containing protein</fullName>
    </submittedName>
</protein>